<evidence type="ECO:0000256" key="2">
    <source>
        <dbReference type="SAM" id="Phobius"/>
    </source>
</evidence>
<organism evidence="4 5">
    <name type="scientific">Tumidithrix elongata BACA0141</name>
    <dbReference type="NCBI Taxonomy" id="2716417"/>
    <lineage>
        <taxon>Bacteria</taxon>
        <taxon>Bacillati</taxon>
        <taxon>Cyanobacteriota</taxon>
        <taxon>Cyanophyceae</taxon>
        <taxon>Pseudanabaenales</taxon>
        <taxon>Pseudanabaenaceae</taxon>
        <taxon>Tumidithrix</taxon>
        <taxon>Tumidithrix elongata</taxon>
    </lineage>
</organism>
<keyword evidence="2" id="KW-1133">Transmembrane helix</keyword>
<protein>
    <submittedName>
        <fullName evidence="4">CAAD domain-containing protein</fullName>
    </submittedName>
</protein>
<dbReference type="GO" id="GO:0009579">
    <property type="term" value="C:thylakoid"/>
    <property type="evidence" value="ECO:0007669"/>
    <property type="project" value="InterPro"/>
</dbReference>
<reference evidence="4" key="1">
    <citation type="submission" date="2024-01" db="EMBL/GenBank/DDBJ databases">
        <title>Bank of Algae and Cyanobacteria of the Azores (BACA) strain genomes.</title>
        <authorList>
            <person name="Luz R."/>
            <person name="Cordeiro R."/>
            <person name="Fonseca A."/>
            <person name="Goncalves V."/>
        </authorList>
    </citation>
    <scope>NUCLEOTIDE SEQUENCE</scope>
    <source>
        <strain evidence="4">BACA0141</strain>
    </source>
</reference>
<keyword evidence="2" id="KW-0472">Membrane</keyword>
<feature type="transmembrane region" description="Helical" evidence="2">
    <location>
        <begin position="70"/>
        <end position="95"/>
    </location>
</feature>
<dbReference type="EMBL" id="JAZBJZ010000024">
    <property type="protein sequence ID" value="MEE3716710.1"/>
    <property type="molecule type" value="Genomic_DNA"/>
</dbReference>
<dbReference type="GO" id="GO:0016020">
    <property type="term" value="C:membrane"/>
    <property type="evidence" value="ECO:0007669"/>
    <property type="project" value="UniProtKB-SubCell"/>
</dbReference>
<evidence type="ECO:0000256" key="1">
    <source>
        <dbReference type="ARBA" id="ARBA00004141"/>
    </source>
</evidence>
<accession>A0AAW9PZU3</accession>
<dbReference type="AlphaFoldDB" id="A0AAW9PZU3"/>
<gene>
    <name evidence="4" type="ORF">V2H45_08130</name>
</gene>
<proteinExistence type="predicted"/>
<dbReference type="Pfam" id="PF14159">
    <property type="entry name" value="CAAD"/>
    <property type="match status" value="1"/>
</dbReference>
<comment type="subcellular location">
    <subcellularLocation>
        <location evidence="1">Membrane</location>
        <topology evidence="1">Multi-pass membrane protein</topology>
    </subcellularLocation>
</comment>
<dbReference type="RefSeq" id="WP_330483140.1">
    <property type="nucleotide sequence ID" value="NZ_JAZBJZ010000024.1"/>
</dbReference>
<sequence>MTDSQEKVPTTEVISDIKPDIAVPAIQLESSTGEVTTVAPTPSTSQQMVSNLLEQLTKLWSTYFGENPKISLNVVITALLAIPLLILASATLNFINSIPLLPSILEIVGFGALIWFTYRYLLLAQTRQELMDNIGAWKQKIFG</sequence>
<keyword evidence="2" id="KW-0812">Transmembrane</keyword>
<dbReference type="PANTHER" id="PTHR33222:SF4">
    <property type="entry name" value="PROTEIN CURVATURE THYLAKOID 1A, CHLOROPLASTIC"/>
    <property type="match status" value="1"/>
</dbReference>
<dbReference type="InterPro" id="IPR025564">
    <property type="entry name" value="CAAD_dom"/>
</dbReference>
<dbReference type="InterPro" id="IPR033344">
    <property type="entry name" value="CURT1"/>
</dbReference>
<name>A0AAW9PZU3_9CYAN</name>
<feature type="domain" description="Cyanobacterial aminoacyl-tRNA synthetase CAAD" evidence="3">
    <location>
        <begin position="67"/>
        <end position="143"/>
    </location>
</feature>
<keyword evidence="5" id="KW-1185">Reference proteome</keyword>
<dbReference type="PANTHER" id="PTHR33222">
    <property type="match status" value="1"/>
</dbReference>
<dbReference type="Proteomes" id="UP001333818">
    <property type="component" value="Unassembled WGS sequence"/>
</dbReference>
<evidence type="ECO:0000313" key="5">
    <source>
        <dbReference type="Proteomes" id="UP001333818"/>
    </source>
</evidence>
<comment type="caution">
    <text evidence="4">The sequence shown here is derived from an EMBL/GenBank/DDBJ whole genome shotgun (WGS) entry which is preliminary data.</text>
</comment>
<feature type="transmembrane region" description="Helical" evidence="2">
    <location>
        <begin position="101"/>
        <end position="121"/>
    </location>
</feature>
<evidence type="ECO:0000313" key="4">
    <source>
        <dbReference type="EMBL" id="MEE3716710.1"/>
    </source>
</evidence>
<evidence type="ECO:0000259" key="3">
    <source>
        <dbReference type="Pfam" id="PF14159"/>
    </source>
</evidence>